<keyword evidence="2" id="KW-1185">Reference proteome</keyword>
<dbReference type="AlphaFoldDB" id="A0AAN6YAK2"/>
<evidence type="ECO:0000313" key="2">
    <source>
        <dbReference type="Proteomes" id="UP001301769"/>
    </source>
</evidence>
<proteinExistence type="predicted"/>
<dbReference type="Proteomes" id="UP001301769">
    <property type="component" value="Unassembled WGS sequence"/>
</dbReference>
<dbReference type="EMBL" id="MU858126">
    <property type="protein sequence ID" value="KAK4212487.1"/>
    <property type="molecule type" value="Genomic_DNA"/>
</dbReference>
<protein>
    <submittedName>
        <fullName evidence="1">Uncharacterized protein</fullName>
    </submittedName>
</protein>
<name>A0AAN6YAK2_9PEZI</name>
<reference evidence="1" key="1">
    <citation type="journal article" date="2023" name="Mol. Phylogenet. Evol.">
        <title>Genome-scale phylogeny and comparative genomics of the fungal order Sordariales.</title>
        <authorList>
            <person name="Hensen N."/>
            <person name="Bonometti L."/>
            <person name="Westerberg I."/>
            <person name="Brannstrom I.O."/>
            <person name="Guillou S."/>
            <person name="Cros-Aarteil S."/>
            <person name="Calhoun S."/>
            <person name="Haridas S."/>
            <person name="Kuo A."/>
            <person name="Mondo S."/>
            <person name="Pangilinan J."/>
            <person name="Riley R."/>
            <person name="LaButti K."/>
            <person name="Andreopoulos B."/>
            <person name="Lipzen A."/>
            <person name="Chen C."/>
            <person name="Yan M."/>
            <person name="Daum C."/>
            <person name="Ng V."/>
            <person name="Clum A."/>
            <person name="Steindorff A."/>
            <person name="Ohm R.A."/>
            <person name="Martin F."/>
            <person name="Silar P."/>
            <person name="Natvig D.O."/>
            <person name="Lalanne C."/>
            <person name="Gautier V."/>
            <person name="Ament-Velasquez S.L."/>
            <person name="Kruys A."/>
            <person name="Hutchinson M.I."/>
            <person name="Powell A.J."/>
            <person name="Barry K."/>
            <person name="Miller A.N."/>
            <person name="Grigoriev I.V."/>
            <person name="Debuchy R."/>
            <person name="Gladieux P."/>
            <person name="Hiltunen Thoren M."/>
            <person name="Johannesson H."/>
        </authorList>
    </citation>
    <scope>NUCLEOTIDE SEQUENCE</scope>
    <source>
        <strain evidence="1">PSN293</strain>
    </source>
</reference>
<gene>
    <name evidence="1" type="ORF">QBC37DRAFT_424793</name>
</gene>
<sequence>MNKKRKLRSDGWHRLCWRNEVHVVCHASRRWFAVEPGEAFLTFWQQLFPFYHVSSKRLASSWKLSLHSTGTPCGLLCGVVRATERRDSRSRSRSILCPAICCFHVFPCRGNHLFVCRVIVNSKRKWQSRTPCQHRRQPEPIWACYHRQQAQPQDGWAASDFEHARKQQVSVWSSLSKNGMGGRSWNSLGDVYELCLVFSSGTRR</sequence>
<evidence type="ECO:0000313" key="1">
    <source>
        <dbReference type="EMBL" id="KAK4212487.1"/>
    </source>
</evidence>
<accession>A0AAN6YAK2</accession>
<organism evidence="1 2">
    <name type="scientific">Rhypophila decipiens</name>
    <dbReference type="NCBI Taxonomy" id="261697"/>
    <lineage>
        <taxon>Eukaryota</taxon>
        <taxon>Fungi</taxon>
        <taxon>Dikarya</taxon>
        <taxon>Ascomycota</taxon>
        <taxon>Pezizomycotina</taxon>
        <taxon>Sordariomycetes</taxon>
        <taxon>Sordariomycetidae</taxon>
        <taxon>Sordariales</taxon>
        <taxon>Naviculisporaceae</taxon>
        <taxon>Rhypophila</taxon>
    </lineage>
</organism>
<reference evidence="1" key="2">
    <citation type="submission" date="2023-05" db="EMBL/GenBank/DDBJ databases">
        <authorList>
            <consortium name="Lawrence Berkeley National Laboratory"/>
            <person name="Steindorff A."/>
            <person name="Hensen N."/>
            <person name="Bonometti L."/>
            <person name="Westerberg I."/>
            <person name="Brannstrom I.O."/>
            <person name="Guillou S."/>
            <person name="Cros-Aarteil S."/>
            <person name="Calhoun S."/>
            <person name="Haridas S."/>
            <person name="Kuo A."/>
            <person name="Mondo S."/>
            <person name="Pangilinan J."/>
            <person name="Riley R."/>
            <person name="Labutti K."/>
            <person name="Andreopoulos B."/>
            <person name="Lipzen A."/>
            <person name="Chen C."/>
            <person name="Yanf M."/>
            <person name="Daum C."/>
            <person name="Ng V."/>
            <person name="Clum A."/>
            <person name="Ohm R."/>
            <person name="Martin F."/>
            <person name="Silar P."/>
            <person name="Natvig D."/>
            <person name="Lalanne C."/>
            <person name="Gautier V."/>
            <person name="Ament-Velasquez S.L."/>
            <person name="Kruys A."/>
            <person name="Hutchinson M.I."/>
            <person name="Powell A.J."/>
            <person name="Barry K."/>
            <person name="Miller A.N."/>
            <person name="Grigoriev I.V."/>
            <person name="Debuchy R."/>
            <person name="Gladieux P."/>
            <person name="Thoren M.H."/>
            <person name="Johannesson H."/>
        </authorList>
    </citation>
    <scope>NUCLEOTIDE SEQUENCE</scope>
    <source>
        <strain evidence="1">PSN293</strain>
    </source>
</reference>
<comment type="caution">
    <text evidence="1">The sequence shown here is derived from an EMBL/GenBank/DDBJ whole genome shotgun (WGS) entry which is preliminary data.</text>
</comment>